<proteinExistence type="predicted"/>
<dbReference type="STRING" id="686796.SAMN04488104_100166"/>
<organism evidence="1 2">
    <name type="scientific">Algoriphagus faecimaris</name>
    <dbReference type="NCBI Taxonomy" id="686796"/>
    <lineage>
        <taxon>Bacteria</taxon>
        <taxon>Pseudomonadati</taxon>
        <taxon>Bacteroidota</taxon>
        <taxon>Cytophagia</taxon>
        <taxon>Cytophagales</taxon>
        <taxon>Cyclobacteriaceae</taxon>
        <taxon>Algoriphagus</taxon>
    </lineage>
</organism>
<evidence type="ECO:0008006" key="3">
    <source>
        <dbReference type="Google" id="ProtNLM"/>
    </source>
</evidence>
<gene>
    <name evidence="1" type="ORF">SAMN04488104_100166</name>
</gene>
<dbReference type="Proteomes" id="UP000199060">
    <property type="component" value="Unassembled WGS sequence"/>
</dbReference>
<reference evidence="2" key="1">
    <citation type="submission" date="2016-10" db="EMBL/GenBank/DDBJ databases">
        <authorList>
            <person name="Varghese N."/>
            <person name="Submissions S."/>
        </authorList>
    </citation>
    <scope>NUCLEOTIDE SEQUENCE [LARGE SCALE GENOMIC DNA]</scope>
    <source>
        <strain evidence="2">DSM 23095</strain>
    </source>
</reference>
<dbReference type="AlphaFoldDB" id="A0A1G6M8T3"/>
<accession>A0A1G6M8T3</accession>
<evidence type="ECO:0000313" key="1">
    <source>
        <dbReference type="EMBL" id="SDC51968.1"/>
    </source>
</evidence>
<dbReference type="PROSITE" id="PS51257">
    <property type="entry name" value="PROKAR_LIPOPROTEIN"/>
    <property type="match status" value="1"/>
</dbReference>
<sequence>MKDIKLRNQMKSIYRVFLFALVAFSLGSCIEQDFAYEIYDGSVVEFDATVLNGPAPGEDFPIVNRLPAYGFALNTSRPFITESSGTITFRVNFVSAQRPNDETITYSVVADKTTAVEGVHYNTSGSFVIPANSSFGEVTVELLEGDNGTSPVTLVLELNGNGSDIAASENFKRLGISIAQQ</sequence>
<protein>
    <recommendedName>
        <fullName evidence="3">DUF4843 domain-containing protein</fullName>
    </recommendedName>
</protein>
<keyword evidence="2" id="KW-1185">Reference proteome</keyword>
<evidence type="ECO:0000313" key="2">
    <source>
        <dbReference type="Proteomes" id="UP000199060"/>
    </source>
</evidence>
<dbReference type="RefSeq" id="WP_169712691.1">
    <property type="nucleotide sequence ID" value="NZ_FNAC01000001.1"/>
</dbReference>
<name>A0A1G6M8T3_9BACT</name>
<dbReference type="EMBL" id="FNAC01000001">
    <property type="protein sequence ID" value="SDC51968.1"/>
    <property type="molecule type" value="Genomic_DNA"/>
</dbReference>